<dbReference type="EMBL" id="JADEXN010000110">
    <property type="protein sequence ID" value="MBE9040705.1"/>
    <property type="molecule type" value="Genomic_DNA"/>
</dbReference>
<organism evidence="2 3">
    <name type="scientific">Zarconia navalis LEGE 11467</name>
    <dbReference type="NCBI Taxonomy" id="1828826"/>
    <lineage>
        <taxon>Bacteria</taxon>
        <taxon>Bacillati</taxon>
        <taxon>Cyanobacteriota</taxon>
        <taxon>Cyanophyceae</taxon>
        <taxon>Oscillatoriophycideae</taxon>
        <taxon>Oscillatoriales</taxon>
        <taxon>Oscillatoriales incertae sedis</taxon>
        <taxon>Zarconia</taxon>
        <taxon>Zarconia navalis</taxon>
    </lineage>
</organism>
<dbReference type="AlphaFoldDB" id="A0A928Z7M8"/>
<accession>A0A928Z7M8</accession>
<evidence type="ECO:0000259" key="1">
    <source>
        <dbReference type="Pfam" id="PF14216"/>
    </source>
</evidence>
<evidence type="ECO:0000313" key="2">
    <source>
        <dbReference type="EMBL" id="MBE9040705.1"/>
    </source>
</evidence>
<reference evidence="2" key="1">
    <citation type="submission" date="2020-10" db="EMBL/GenBank/DDBJ databases">
        <authorList>
            <person name="Castelo-Branco R."/>
            <person name="Eusebio N."/>
            <person name="Adriana R."/>
            <person name="Vieira A."/>
            <person name="Brugerolle De Fraissinette N."/>
            <person name="Rezende De Castro R."/>
            <person name="Schneider M.P."/>
            <person name="Vasconcelos V."/>
            <person name="Leao P.N."/>
        </authorList>
    </citation>
    <scope>NUCLEOTIDE SEQUENCE</scope>
    <source>
        <strain evidence="2">LEGE 11467</strain>
    </source>
</reference>
<gene>
    <name evidence="2" type="ORF">IQ235_07920</name>
</gene>
<name>A0A928Z7M8_9CYAN</name>
<dbReference type="Pfam" id="PF14216">
    <property type="entry name" value="DUF4326"/>
    <property type="match status" value="1"/>
</dbReference>
<feature type="domain" description="DUF4326" evidence="1">
    <location>
        <begin position="8"/>
        <end position="90"/>
    </location>
</feature>
<comment type="caution">
    <text evidence="2">The sequence shown here is derived from an EMBL/GenBank/DDBJ whole genome shotgun (WGS) entry which is preliminary data.</text>
</comment>
<dbReference type="InterPro" id="IPR025475">
    <property type="entry name" value="DUF4326"/>
</dbReference>
<keyword evidence="3" id="KW-1185">Reference proteome</keyword>
<sequence>MNLSVINRKTTPGGIYIGRPSILGNPYKIGRDGDRTAVIQKYRRGREQEVQRRGAVWEELRKLAARVASGEAIELACWCAPEPCHGDAIKSCLEWIIRERLY</sequence>
<dbReference type="Proteomes" id="UP000621799">
    <property type="component" value="Unassembled WGS sequence"/>
</dbReference>
<protein>
    <submittedName>
        <fullName evidence="2">DUF4326 domain-containing protein</fullName>
    </submittedName>
</protein>
<evidence type="ECO:0000313" key="3">
    <source>
        <dbReference type="Proteomes" id="UP000621799"/>
    </source>
</evidence>
<dbReference type="RefSeq" id="WP_264320949.1">
    <property type="nucleotide sequence ID" value="NZ_JADEXN010000110.1"/>
</dbReference>
<proteinExistence type="predicted"/>